<dbReference type="InterPro" id="IPR012676">
    <property type="entry name" value="TGS-like"/>
</dbReference>
<proteinExistence type="inferred from homology"/>
<feature type="domain" description="OBG-type G" evidence="7">
    <location>
        <begin position="9"/>
        <end position="264"/>
    </location>
</feature>
<evidence type="ECO:0000256" key="4">
    <source>
        <dbReference type="ARBA" id="ARBA00022840"/>
    </source>
</evidence>
<dbReference type="Pfam" id="PF01926">
    <property type="entry name" value="MMR_HSR1"/>
    <property type="match status" value="1"/>
</dbReference>
<keyword evidence="4 6" id="KW-0067">ATP-binding</keyword>
<dbReference type="GO" id="GO:0005524">
    <property type="term" value="F:ATP binding"/>
    <property type="evidence" value="ECO:0007669"/>
    <property type="project" value="UniProtKB-UniRule"/>
</dbReference>
<dbReference type="GO" id="GO:0046872">
    <property type="term" value="F:metal ion binding"/>
    <property type="evidence" value="ECO:0007669"/>
    <property type="project" value="UniProtKB-KW"/>
</dbReference>
<evidence type="ECO:0000256" key="1">
    <source>
        <dbReference type="ARBA" id="ARBA00001946"/>
    </source>
</evidence>
<accession>I0IBH8</accession>
<dbReference type="InterPro" id="IPR023192">
    <property type="entry name" value="TGS-like_dom_sf"/>
</dbReference>
<dbReference type="NCBIfam" id="TIGR00092">
    <property type="entry name" value="redox-regulated ATPase YchF"/>
    <property type="match status" value="1"/>
</dbReference>
<comment type="similarity">
    <text evidence="6">Belongs to the TRAFAC class OBG-HflX-like GTPase superfamily. OBG GTPase family. YchF/OLA1 subfamily.</text>
</comment>
<dbReference type="CDD" id="cd04867">
    <property type="entry name" value="TGS_YchF_OLA1"/>
    <property type="match status" value="1"/>
</dbReference>
<gene>
    <name evidence="9" type="primary">engD</name>
    <name evidence="6" type="synonym">ychF</name>
    <name evidence="9" type="ordered locus">PSMK_04570</name>
</gene>
<dbReference type="InterPro" id="IPR031167">
    <property type="entry name" value="G_OBG"/>
</dbReference>
<dbReference type="KEGG" id="phm:PSMK_04570"/>
<dbReference type="InterPro" id="IPR041706">
    <property type="entry name" value="YchF_N"/>
</dbReference>
<name>I0IBH8_PHYMF</name>
<dbReference type="Gene3D" id="1.10.150.300">
    <property type="entry name" value="TGS-like domain"/>
    <property type="match status" value="1"/>
</dbReference>
<evidence type="ECO:0000313" key="10">
    <source>
        <dbReference type="Proteomes" id="UP000007881"/>
    </source>
</evidence>
<feature type="binding site" evidence="6">
    <location>
        <begin position="18"/>
        <end position="23"/>
    </location>
    <ligand>
        <name>ATP</name>
        <dbReference type="ChEBI" id="CHEBI:30616"/>
    </ligand>
</feature>
<dbReference type="InterPro" id="IPR027417">
    <property type="entry name" value="P-loop_NTPase"/>
</dbReference>
<dbReference type="PIRSF" id="PIRSF006641">
    <property type="entry name" value="CHP00092"/>
    <property type="match status" value="1"/>
</dbReference>
<dbReference type="Pfam" id="PF06071">
    <property type="entry name" value="YchF-GTPase_C"/>
    <property type="match status" value="1"/>
</dbReference>
<dbReference type="Gene3D" id="3.40.50.300">
    <property type="entry name" value="P-loop containing nucleotide triphosphate hydrolases"/>
    <property type="match status" value="1"/>
</dbReference>
<keyword evidence="3 6" id="KW-0547">Nucleotide-binding</keyword>
<sequence length="371" mass="39719">MQPPLELVIEAGIVGLPNVGKSTLFNALTAAGALAANYPFATIEPNVGVVPVPDGRLERIHAHIATEKVIPAALRLVDIAGIVKGASTGEGMGNKFLSHIRNVDAVLHVVRCFEDPDITHVDGAVDPIRDIETIELELLLADIEAVDNALPKAQRAAKSGDKETKARVSMLEKAKQLLDAEKPLRLLEPTPDEAKEAKAFGFLTAKPVLYVCNVDEEALPEGVNEHVRKVQARAEERGGETVSVCAKLEAELAELDEGDRAEMLEAVGLGEPALAPLARAAYRLLGLSSYFTAGPMEIRAWTIPAGATGPQAAGVIHTDFEKAFIRAEVYGVDDLEAHGNEKAIREKGKLRIEGKDYVVQDGDVCHFLTSA</sequence>
<dbReference type="EMBL" id="AP012338">
    <property type="protein sequence ID" value="BAM02616.1"/>
    <property type="molecule type" value="Genomic_DNA"/>
</dbReference>
<dbReference type="STRING" id="1142394.PSMK_04570"/>
<dbReference type="GO" id="GO:0005737">
    <property type="term" value="C:cytoplasm"/>
    <property type="evidence" value="ECO:0007669"/>
    <property type="project" value="TreeGrafter"/>
</dbReference>
<dbReference type="CDD" id="cd01900">
    <property type="entry name" value="YchF"/>
    <property type="match status" value="1"/>
</dbReference>
<dbReference type="InterPro" id="IPR004396">
    <property type="entry name" value="ATPase_YchF/OLA1"/>
</dbReference>
<dbReference type="HAMAP" id="MF_00944">
    <property type="entry name" value="YchF_OLA1_ATPase"/>
    <property type="match status" value="1"/>
</dbReference>
<dbReference type="PROSITE" id="PS51710">
    <property type="entry name" value="G_OBG"/>
    <property type="match status" value="1"/>
</dbReference>
<reference evidence="9 10" key="1">
    <citation type="submission" date="2012-02" db="EMBL/GenBank/DDBJ databases">
        <title>Complete genome sequence of Phycisphaera mikurensis NBRC 102666.</title>
        <authorList>
            <person name="Ankai A."/>
            <person name="Hosoyama A."/>
            <person name="Terui Y."/>
            <person name="Sekine M."/>
            <person name="Fukai R."/>
            <person name="Kato Y."/>
            <person name="Nakamura S."/>
            <person name="Yamada-Narita S."/>
            <person name="Kawakoshi A."/>
            <person name="Fukunaga Y."/>
            <person name="Yamazaki S."/>
            <person name="Fujita N."/>
        </authorList>
    </citation>
    <scope>NUCLEOTIDE SEQUENCE [LARGE SCALE GENOMIC DNA]</scope>
    <source>
        <strain evidence="10">NBRC 102666 / KCTC 22515 / FYK2301M01</strain>
    </source>
</reference>
<dbReference type="GO" id="GO:0005525">
    <property type="term" value="F:GTP binding"/>
    <property type="evidence" value="ECO:0007669"/>
    <property type="project" value="InterPro"/>
</dbReference>
<dbReference type="InterPro" id="IPR012675">
    <property type="entry name" value="Beta-grasp_dom_sf"/>
</dbReference>
<dbReference type="Gene3D" id="3.10.20.30">
    <property type="match status" value="1"/>
</dbReference>
<dbReference type="HOGENOM" id="CLU_018395_0_1_0"/>
<dbReference type="SUPFAM" id="SSF81271">
    <property type="entry name" value="TGS-like"/>
    <property type="match status" value="1"/>
</dbReference>
<evidence type="ECO:0000259" key="7">
    <source>
        <dbReference type="PROSITE" id="PS51710"/>
    </source>
</evidence>
<dbReference type="InterPro" id="IPR006073">
    <property type="entry name" value="GTP-bd"/>
</dbReference>
<evidence type="ECO:0000313" key="9">
    <source>
        <dbReference type="EMBL" id="BAM02616.1"/>
    </source>
</evidence>
<dbReference type="SUPFAM" id="SSF52540">
    <property type="entry name" value="P-loop containing nucleoside triphosphate hydrolases"/>
    <property type="match status" value="1"/>
</dbReference>
<keyword evidence="5" id="KW-0460">Magnesium</keyword>
<dbReference type="FunFam" id="1.10.150.300:FF:000001">
    <property type="entry name" value="Ribosome-binding ATPase YchF"/>
    <property type="match status" value="1"/>
</dbReference>
<protein>
    <recommendedName>
        <fullName evidence="6">Ribosome-binding ATPase YchF</fullName>
    </recommendedName>
</protein>
<keyword evidence="10" id="KW-1185">Reference proteome</keyword>
<organism evidence="9 10">
    <name type="scientific">Phycisphaera mikurensis (strain NBRC 102666 / KCTC 22515 / FYK2301M01)</name>
    <dbReference type="NCBI Taxonomy" id="1142394"/>
    <lineage>
        <taxon>Bacteria</taxon>
        <taxon>Pseudomonadati</taxon>
        <taxon>Planctomycetota</taxon>
        <taxon>Phycisphaerae</taxon>
        <taxon>Phycisphaerales</taxon>
        <taxon>Phycisphaeraceae</taxon>
        <taxon>Phycisphaera</taxon>
    </lineage>
</organism>
<dbReference type="PANTHER" id="PTHR23305">
    <property type="entry name" value="OBG GTPASE FAMILY"/>
    <property type="match status" value="1"/>
</dbReference>
<dbReference type="PATRIC" id="fig|1142394.8.peg.466"/>
<dbReference type="InterPro" id="IPR004095">
    <property type="entry name" value="TGS"/>
</dbReference>
<evidence type="ECO:0000256" key="5">
    <source>
        <dbReference type="ARBA" id="ARBA00022842"/>
    </source>
</evidence>
<evidence type="ECO:0000256" key="3">
    <source>
        <dbReference type="ARBA" id="ARBA00022741"/>
    </source>
</evidence>
<feature type="domain" description="TGS" evidence="8">
    <location>
        <begin position="286"/>
        <end position="369"/>
    </location>
</feature>
<dbReference type="GO" id="GO:0043023">
    <property type="term" value="F:ribosomal large subunit binding"/>
    <property type="evidence" value="ECO:0007669"/>
    <property type="project" value="UniProtKB-UniRule"/>
</dbReference>
<dbReference type="PROSITE" id="PS51880">
    <property type="entry name" value="TGS"/>
    <property type="match status" value="1"/>
</dbReference>
<dbReference type="FunFam" id="3.10.20.30:FF:000001">
    <property type="entry name" value="Ribosome-binding ATPase YchF"/>
    <property type="match status" value="1"/>
</dbReference>
<evidence type="ECO:0000259" key="8">
    <source>
        <dbReference type="PROSITE" id="PS51880"/>
    </source>
</evidence>
<comment type="cofactor">
    <cofactor evidence="1">
        <name>Mg(2+)</name>
        <dbReference type="ChEBI" id="CHEBI:18420"/>
    </cofactor>
</comment>
<dbReference type="PRINTS" id="PR00326">
    <property type="entry name" value="GTP1OBG"/>
</dbReference>
<dbReference type="PANTHER" id="PTHR23305:SF18">
    <property type="entry name" value="OBG-TYPE G DOMAIN-CONTAINING PROTEIN"/>
    <property type="match status" value="1"/>
</dbReference>
<dbReference type="GO" id="GO:0016887">
    <property type="term" value="F:ATP hydrolysis activity"/>
    <property type="evidence" value="ECO:0007669"/>
    <property type="project" value="UniProtKB-UniRule"/>
</dbReference>
<comment type="function">
    <text evidence="6">ATPase that binds to both the 70S ribosome and the 50S ribosomal subunit in a nucleotide-independent manner.</text>
</comment>
<evidence type="ECO:0000256" key="6">
    <source>
        <dbReference type="HAMAP-Rule" id="MF_00944"/>
    </source>
</evidence>
<dbReference type="AlphaFoldDB" id="I0IBH8"/>
<dbReference type="eggNOG" id="COG0012">
    <property type="taxonomic scope" value="Bacteria"/>
</dbReference>
<keyword evidence="2" id="KW-0479">Metal-binding</keyword>
<evidence type="ECO:0000256" key="2">
    <source>
        <dbReference type="ARBA" id="ARBA00022723"/>
    </source>
</evidence>
<dbReference type="InterPro" id="IPR013029">
    <property type="entry name" value="YchF_C"/>
</dbReference>
<dbReference type="Proteomes" id="UP000007881">
    <property type="component" value="Chromosome"/>
</dbReference>